<evidence type="ECO:0000313" key="2">
    <source>
        <dbReference type="Proteomes" id="UP000192220"/>
    </source>
</evidence>
<evidence type="ECO:0000256" key="1">
    <source>
        <dbReference type="SAM" id="MobiDB-lite"/>
    </source>
</evidence>
<proteinExistence type="predicted"/>
<keyword evidence="2" id="KW-1185">Reference proteome</keyword>
<feature type="compositionally biased region" description="Low complexity" evidence="1">
    <location>
        <begin position="133"/>
        <end position="148"/>
    </location>
</feature>
<name>A0A2I4BBD2_AUSLI</name>
<dbReference type="OrthoDB" id="8962263at2759"/>
<feature type="compositionally biased region" description="Polar residues" evidence="1">
    <location>
        <begin position="229"/>
        <end position="243"/>
    </location>
</feature>
<dbReference type="AlphaFoldDB" id="A0A2I4BBD2"/>
<organism evidence="2 3">
    <name type="scientific">Austrofundulus limnaeus</name>
    <name type="common">Annual killifish</name>
    <dbReference type="NCBI Taxonomy" id="52670"/>
    <lineage>
        <taxon>Eukaryota</taxon>
        <taxon>Metazoa</taxon>
        <taxon>Chordata</taxon>
        <taxon>Craniata</taxon>
        <taxon>Vertebrata</taxon>
        <taxon>Euteleostomi</taxon>
        <taxon>Actinopterygii</taxon>
        <taxon>Neopterygii</taxon>
        <taxon>Teleostei</taxon>
        <taxon>Neoteleostei</taxon>
        <taxon>Acanthomorphata</taxon>
        <taxon>Ovalentaria</taxon>
        <taxon>Atherinomorphae</taxon>
        <taxon>Cyprinodontiformes</taxon>
        <taxon>Rivulidae</taxon>
        <taxon>Austrofundulus</taxon>
    </lineage>
</organism>
<reference evidence="3" key="1">
    <citation type="submission" date="2025-08" db="UniProtKB">
        <authorList>
            <consortium name="RefSeq"/>
        </authorList>
    </citation>
    <scope>IDENTIFICATION</scope>
</reference>
<evidence type="ECO:0000313" key="3">
    <source>
        <dbReference type="RefSeq" id="XP_013865064.1"/>
    </source>
</evidence>
<feature type="compositionally biased region" description="Polar residues" evidence="1">
    <location>
        <begin position="168"/>
        <end position="177"/>
    </location>
</feature>
<dbReference type="GeneID" id="106518350"/>
<accession>A0A2I4BBD2</accession>
<dbReference type="RefSeq" id="XP_013865064.1">
    <property type="nucleotide sequence ID" value="XM_014009610.1"/>
</dbReference>
<sequence length="301" mass="34729">MQQTSTPMKSSLPKFETPEKVVKLTFPEYVLHTDTELEQVRHQYFELSKKGEERNCEMSKELRCHLIRNTMTSMIAILRAKGDAESHRYPSKPEITAMAKRIVLYYPMLQDQGLKNSWVTVFAQLTKRLQNVRSPQKQSQSGRQSKSPCSSSKRRHLDEPYDTDEAISSDSTIILDQSTDETSTDSGSNDKEFGKTRPQSPQEEALPLLSSSKRKTRPQSPQEEALPLLSSSKTNRPTDVESSCNYSPAISAKHYRTLQSLYKKRIQTTRMCLIFWIWNFKPEEHSLIQIVFERRTDTTRS</sequence>
<dbReference type="KEGG" id="alim:106518350"/>
<protein>
    <submittedName>
        <fullName evidence="3">Uncharacterized protein LOC106518350</fullName>
    </submittedName>
</protein>
<dbReference type="InParanoid" id="A0A2I4BBD2"/>
<feature type="region of interest" description="Disordered" evidence="1">
    <location>
        <begin position="131"/>
        <end position="243"/>
    </location>
</feature>
<gene>
    <name evidence="3" type="primary">LOC106518350</name>
</gene>
<dbReference type="Proteomes" id="UP000192220">
    <property type="component" value="Unplaced"/>
</dbReference>